<feature type="transmembrane region" description="Helical" evidence="1">
    <location>
        <begin position="6"/>
        <end position="26"/>
    </location>
</feature>
<dbReference type="EMBL" id="JAAMPU010000100">
    <property type="protein sequence ID" value="NMH27322.1"/>
    <property type="molecule type" value="Genomic_DNA"/>
</dbReference>
<name>A0A972FSR8_9FLAO</name>
<proteinExistence type="predicted"/>
<protein>
    <submittedName>
        <fullName evidence="2">Uncharacterized protein</fullName>
    </submittedName>
</protein>
<keyword evidence="1" id="KW-0472">Membrane</keyword>
<comment type="caution">
    <text evidence="2">The sequence shown here is derived from an EMBL/GenBank/DDBJ whole genome shotgun (WGS) entry which is preliminary data.</text>
</comment>
<evidence type="ECO:0000313" key="3">
    <source>
        <dbReference type="Proteomes" id="UP000712080"/>
    </source>
</evidence>
<reference evidence="2" key="1">
    <citation type="submission" date="2020-02" db="EMBL/GenBank/DDBJ databases">
        <title>Flavobacterium sp. genome.</title>
        <authorList>
            <person name="Jung H.S."/>
            <person name="Baek J.H."/>
            <person name="Jeon C.O."/>
        </authorList>
    </citation>
    <scope>NUCLEOTIDE SEQUENCE</scope>
    <source>
        <strain evidence="2">SE-s28</strain>
    </source>
</reference>
<keyword evidence="1" id="KW-0812">Transmembrane</keyword>
<keyword evidence="3" id="KW-1185">Reference proteome</keyword>
<keyword evidence="1" id="KW-1133">Transmembrane helix</keyword>
<feature type="transmembrane region" description="Helical" evidence="1">
    <location>
        <begin position="38"/>
        <end position="60"/>
    </location>
</feature>
<evidence type="ECO:0000313" key="2">
    <source>
        <dbReference type="EMBL" id="NMH27322.1"/>
    </source>
</evidence>
<dbReference type="Proteomes" id="UP000712080">
    <property type="component" value="Unassembled WGS sequence"/>
</dbReference>
<accession>A0A972FSR8</accession>
<sequence>MFSEGQLIFALVFIVVFVGATIWVYRRDASLHKTFYKGSYRVLIAFLLFVAFLFFIKGYLKH</sequence>
<organism evidence="2 3">
    <name type="scientific">Flavobacterium silvaticum</name>
    <dbReference type="NCBI Taxonomy" id="1852020"/>
    <lineage>
        <taxon>Bacteria</taxon>
        <taxon>Pseudomonadati</taxon>
        <taxon>Bacteroidota</taxon>
        <taxon>Flavobacteriia</taxon>
        <taxon>Flavobacteriales</taxon>
        <taxon>Flavobacteriaceae</taxon>
        <taxon>Flavobacterium</taxon>
    </lineage>
</organism>
<gene>
    <name evidence="2" type="ORF">G6047_04690</name>
</gene>
<dbReference type="RefSeq" id="WP_169526327.1">
    <property type="nucleotide sequence ID" value="NZ_JAAMPU010000100.1"/>
</dbReference>
<dbReference type="AlphaFoldDB" id="A0A972FSR8"/>
<evidence type="ECO:0000256" key="1">
    <source>
        <dbReference type="SAM" id="Phobius"/>
    </source>
</evidence>